<evidence type="ECO:0000259" key="1">
    <source>
        <dbReference type="Pfam" id="PF13173"/>
    </source>
</evidence>
<reference evidence="2" key="2">
    <citation type="journal article" date="2021" name="PeerJ">
        <title>Extensive microbial diversity within the chicken gut microbiome revealed by metagenomics and culture.</title>
        <authorList>
            <person name="Gilroy R."/>
            <person name="Ravi A."/>
            <person name="Getino M."/>
            <person name="Pursley I."/>
            <person name="Horton D.L."/>
            <person name="Alikhan N.F."/>
            <person name="Baker D."/>
            <person name="Gharbi K."/>
            <person name="Hall N."/>
            <person name="Watson M."/>
            <person name="Adriaenssens E.M."/>
            <person name="Foster-Nyarko E."/>
            <person name="Jarju S."/>
            <person name="Secka A."/>
            <person name="Antonio M."/>
            <person name="Oren A."/>
            <person name="Chaudhuri R.R."/>
            <person name="La Ragione R."/>
            <person name="Hildebrand F."/>
            <person name="Pallen M.J."/>
        </authorList>
    </citation>
    <scope>NUCLEOTIDE SEQUENCE</scope>
    <source>
        <strain evidence="2">6966</strain>
    </source>
</reference>
<reference evidence="6 7" key="1">
    <citation type="submission" date="2018-08" db="EMBL/GenBank/DDBJ databases">
        <title>A genome reference for cultivated species of the human gut microbiota.</title>
        <authorList>
            <person name="Zou Y."/>
            <person name="Xue W."/>
            <person name="Luo G."/>
        </authorList>
    </citation>
    <scope>NUCLEOTIDE SEQUENCE [LARGE SCALE GENOMIC DNA]</scope>
    <source>
        <strain evidence="4 6">AF14-49</strain>
        <strain evidence="5 7">OF02-7</strain>
    </source>
</reference>
<dbReference type="AlphaFoldDB" id="A0A412X4T1"/>
<dbReference type="InterPro" id="IPR027417">
    <property type="entry name" value="P-loop_NTPase"/>
</dbReference>
<dbReference type="Proteomes" id="UP000283589">
    <property type="component" value="Unassembled WGS sequence"/>
</dbReference>
<dbReference type="GeneID" id="93096547"/>
<keyword evidence="4" id="KW-0547">Nucleotide-binding</keyword>
<dbReference type="STRING" id="1121130.GCA_000519105_03607"/>
<dbReference type="PANTHER" id="PTHR42990:SF1">
    <property type="entry name" value="AAA+ ATPASE DOMAIN-CONTAINING PROTEIN"/>
    <property type="match status" value="1"/>
</dbReference>
<reference evidence="3 8" key="3">
    <citation type="submission" date="2021-02" db="EMBL/GenBank/DDBJ databases">
        <title>FDA dAtabase for Regulatory Grade micrObial Sequences (FDA-ARGOS): Supporting development and validation of Infectious Disease Dx tests.</title>
        <authorList>
            <person name="Carlson P."/>
            <person name="Fischbach M."/>
            <person name="Hastie J."/>
            <person name="Bilen M."/>
            <person name="Cheng A."/>
            <person name="Tallon L."/>
            <person name="Sadzewicz L."/>
            <person name="Zhao X."/>
            <person name="Boylan J."/>
            <person name="Ott S."/>
            <person name="Bowen H."/>
            <person name="Vavikolanu K."/>
            <person name="Mehta A."/>
            <person name="Aluvathingal J."/>
            <person name="Nadendla S."/>
            <person name="Yan Y."/>
            <person name="Sichtig H."/>
        </authorList>
    </citation>
    <scope>NUCLEOTIDE SEQUENCE [LARGE SCALE GENOMIC DNA]</scope>
    <source>
        <strain evidence="3 8">FDAARGOS_1229</strain>
    </source>
</reference>
<dbReference type="PANTHER" id="PTHR42990">
    <property type="entry name" value="ATPASE"/>
    <property type="match status" value="1"/>
</dbReference>
<name>A0A412X4T1_9BACT</name>
<organism evidence="4 6">
    <name type="scientific">Butyricimonas virosa</name>
    <dbReference type="NCBI Taxonomy" id="544645"/>
    <lineage>
        <taxon>Bacteria</taxon>
        <taxon>Pseudomonadati</taxon>
        <taxon>Bacteroidota</taxon>
        <taxon>Bacteroidia</taxon>
        <taxon>Bacteroidales</taxon>
        <taxon>Odoribacteraceae</taxon>
        <taxon>Butyricimonas</taxon>
    </lineage>
</organism>
<proteinExistence type="predicted"/>
<evidence type="ECO:0000313" key="2">
    <source>
        <dbReference type="EMBL" id="HJF71726.1"/>
    </source>
</evidence>
<accession>A0A412X4T1</accession>
<dbReference type="Gene3D" id="3.40.50.300">
    <property type="entry name" value="P-loop containing nucleotide triphosphate hydrolases"/>
    <property type="match status" value="1"/>
</dbReference>
<protein>
    <submittedName>
        <fullName evidence="2">AAA family ATPase</fullName>
    </submittedName>
    <submittedName>
        <fullName evidence="4">ATP-binding protein</fullName>
    </submittedName>
</protein>
<gene>
    <name evidence="4" type="ORF">DWW18_03355</name>
    <name evidence="5" type="ORF">DXA50_03295</name>
    <name evidence="3" type="ORF">I6J59_03085</name>
    <name evidence="2" type="ORF">K8V05_13315</name>
</gene>
<dbReference type="OrthoDB" id="9768467at2"/>
<dbReference type="RefSeq" id="WP_027202125.1">
    <property type="nucleotide sequence ID" value="NZ_CAJKXH010000031.1"/>
</dbReference>
<feature type="domain" description="AAA" evidence="1">
    <location>
        <begin position="31"/>
        <end position="153"/>
    </location>
</feature>
<dbReference type="EMBL" id="QSCR01000003">
    <property type="protein sequence ID" value="RGY20439.1"/>
    <property type="molecule type" value="Genomic_DNA"/>
</dbReference>
<dbReference type="Proteomes" id="UP000742098">
    <property type="component" value="Unassembled WGS sequence"/>
</dbReference>
<dbReference type="Proteomes" id="UP000654720">
    <property type="component" value="Chromosome"/>
</dbReference>
<dbReference type="SUPFAM" id="SSF52540">
    <property type="entry name" value="P-loop containing nucleoside triphosphate hydrolases"/>
    <property type="match status" value="1"/>
</dbReference>
<evidence type="ECO:0000313" key="4">
    <source>
        <dbReference type="EMBL" id="RGV35833.1"/>
    </source>
</evidence>
<dbReference type="Pfam" id="PF13173">
    <property type="entry name" value="AAA_14"/>
    <property type="match status" value="1"/>
</dbReference>
<evidence type="ECO:0000313" key="5">
    <source>
        <dbReference type="EMBL" id="RGY20439.1"/>
    </source>
</evidence>
<evidence type="ECO:0000313" key="8">
    <source>
        <dbReference type="Proteomes" id="UP000654720"/>
    </source>
</evidence>
<evidence type="ECO:0000313" key="6">
    <source>
        <dbReference type="Proteomes" id="UP000283589"/>
    </source>
</evidence>
<evidence type="ECO:0000313" key="3">
    <source>
        <dbReference type="EMBL" id="QRO50631.1"/>
    </source>
</evidence>
<dbReference type="InterPro" id="IPR041682">
    <property type="entry name" value="AAA_14"/>
</dbReference>
<dbReference type="Proteomes" id="UP000286063">
    <property type="component" value="Unassembled WGS sequence"/>
</dbReference>
<reference evidence="2" key="4">
    <citation type="submission" date="2021-09" db="EMBL/GenBank/DDBJ databases">
        <authorList>
            <person name="Gilroy R."/>
        </authorList>
    </citation>
    <scope>NUCLEOTIDE SEQUENCE</scope>
    <source>
        <strain evidence="2">6966</strain>
    </source>
</reference>
<evidence type="ECO:0000313" key="7">
    <source>
        <dbReference type="Proteomes" id="UP000286063"/>
    </source>
</evidence>
<keyword evidence="8" id="KW-1185">Reference proteome</keyword>
<keyword evidence="4" id="KW-0067">ATP-binding</keyword>
<sequence length="390" mass="45377">MENLFRTFRLLLNNTTTDFIRYLHDQISWNSRLVAILGARGVGKTTLLLQHIKLHDNINETLFVTADDLYFSTNTLYDLALKFYQQGGKKLYIDEIHKYQAWSREIKNIYDQIPELNVIYTGSSILDLEQGGADLSRRKLEYHMTGLSFREYLNIAKNIKLPLHSFEDILSNKIQFPYDKERPLQLFKEYLQQGYYPFFKEDGYYIRLKSVLNQTLENDIPHFAQMNISTAQKLKRLLYIVAQSVPFKPNFSKLSRDLDVNRNFVPDLMFYLEKAGVINQLRNDTKGIKLLGKVDKVYLNNTNLAYAISDTIPDIGNVRETVFFSLMRTTQEVTTSSVADFNIGKYTFEIGGKNKAQKQIEGIENAYVVKDDIEYGYKNIIPLWAFGLTY</sequence>
<dbReference type="EMBL" id="QRZA01000003">
    <property type="protein sequence ID" value="RGV35833.1"/>
    <property type="molecule type" value="Genomic_DNA"/>
</dbReference>
<dbReference type="GO" id="GO:0005524">
    <property type="term" value="F:ATP binding"/>
    <property type="evidence" value="ECO:0007669"/>
    <property type="project" value="UniProtKB-KW"/>
</dbReference>
<dbReference type="EMBL" id="DYVS01000248">
    <property type="protein sequence ID" value="HJF71726.1"/>
    <property type="molecule type" value="Genomic_DNA"/>
</dbReference>
<dbReference type="EMBL" id="CP069450">
    <property type="protein sequence ID" value="QRO50631.1"/>
    <property type="molecule type" value="Genomic_DNA"/>
</dbReference>